<reference evidence="1" key="1">
    <citation type="journal article" date="2020" name="Stud. Mycol.">
        <title>101 Dothideomycetes genomes: a test case for predicting lifestyles and emergence of pathogens.</title>
        <authorList>
            <person name="Haridas S."/>
            <person name="Albert R."/>
            <person name="Binder M."/>
            <person name="Bloem J."/>
            <person name="Labutti K."/>
            <person name="Salamov A."/>
            <person name="Andreopoulos B."/>
            <person name="Baker S."/>
            <person name="Barry K."/>
            <person name="Bills G."/>
            <person name="Bluhm B."/>
            <person name="Cannon C."/>
            <person name="Castanera R."/>
            <person name="Culley D."/>
            <person name="Daum C."/>
            <person name="Ezra D."/>
            <person name="Gonzalez J."/>
            <person name="Henrissat B."/>
            <person name="Kuo A."/>
            <person name="Liang C."/>
            <person name="Lipzen A."/>
            <person name="Lutzoni F."/>
            <person name="Magnuson J."/>
            <person name="Mondo S."/>
            <person name="Nolan M."/>
            <person name="Ohm R."/>
            <person name="Pangilinan J."/>
            <person name="Park H.-J."/>
            <person name="Ramirez L."/>
            <person name="Alfaro M."/>
            <person name="Sun H."/>
            <person name="Tritt A."/>
            <person name="Yoshinaga Y."/>
            <person name="Zwiers L.-H."/>
            <person name="Turgeon B."/>
            <person name="Goodwin S."/>
            <person name="Spatafora J."/>
            <person name="Crous P."/>
            <person name="Grigoriev I."/>
        </authorList>
    </citation>
    <scope>NUCLEOTIDE SEQUENCE</scope>
    <source>
        <strain evidence="1">CBS 101060</strain>
    </source>
</reference>
<organism evidence="1 2">
    <name type="scientific">Patellaria atrata CBS 101060</name>
    <dbReference type="NCBI Taxonomy" id="1346257"/>
    <lineage>
        <taxon>Eukaryota</taxon>
        <taxon>Fungi</taxon>
        <taxon>Dikarya</taxon>
        <taxon>Ascomycota</taxon>
        <taxon>Pezizomycotina</taxon>
        <taxon>Dothideomycetes</taxon>
        <taxon>Dothideomycetes incertae sedis</taxon>
        <taxon>Patellariales</taxon>
        <taxon>Patellariaceae</taxon>
        <taxon>Patellaria</taxon>
    </lineage>
</organism>
<accession>A0A9P4VL71</accession>
<name>A0A9P4VL71_9PEZI</name>
<comment type="caution">
    <text evidence="1">The sequence shown here is derived from an EMBL/GenBank/DDBJ whole genome shotgun (WGS) entry which is preliminary data.</text>
</comment>
<dbReference type="EMBL" id="MU006100">
    <property type="protein sequence ID" value="KAF2837191.1"/>
    <property type="molecule type" value="Genomic_DNA"/>
</dbReference>
<gene>
    <name evidence="1" type="ORF">M501DRAFT_1032935</name>
</gene>
<dbReference type="Proteomes" id="UP000799429">
    <property type="component" value="Unassembled WGS sequence"/>
</dbReference>
<evidence type="ECO:0000313" key="1">
    <source>
        <dbReference type="EMBL" id="KAF2837191.1"/>
    </source>
</evidence>
<evidence type="ECO:0000313" key="2">
    <source>
        <dbReference type="Proteomes" id="UP000799429"/>
    </source>
</evidence>
<dbReference type="AlphaFoldDB" id="A0A9P4VL71"/>
<proteinExistence type="predicted"/>
<sequence>MFDNWNEISFPITLYPTTTGILLLHILLSRFSVSQSIPHVCAIAVSRLTQSKDRGVLINLLATLARYILGAGNTTAVRTTYLVRRPTLQESERRPKGIPLLLHTLAFMWACLTDTRTVVVHRVTQATRQSPFPHRVLATRVRHSSYYFMSPTMSPAIPAYPSQFWTLGSTSSR</sequence>
<protein>
    <submittedName>
        <fullName evidence="1">Uncharacterized protein</fullName>
    </submittedName>
</protein>
<keyword evidence="2" id="KW-1185">Reference proteome</keyword>